<dbReference type="InterPro" id="IPR001650">
    <property type="entry name" value="Helicase_C-like"/>
</dbReference>
<dbReference type="SMART" id="SM00490">
    <property type="entry name" value="HELICc"/>
    <property type="match status" value="1"/>
</dbReference>
<dbReference type="PROSITE" id="PS51192">
    <property type="entry name" value="HELICASE_ATP_BIND_1"/>
    <property type="match status" value="1"/>
</dbReference>
<keyword evidence="1 5" id="KW-0547">Nucleotide-binding</keyword>
<keyword evidence="5" id="KW-0963">Cytoplasm</keyword>
<dbReference type="HAMAP" id="MF_00965">
    <property type="entry name" value="DEAD_helicase_DbpA"/>
    <property type="match status" value="1"/>
</dbReference>
<dbReference type="PROSITE" id="PS00039">
    <property type="entry name" value="DEAD_ATP_HELICASE"/>
    <property type="match status" value="1"/>
</dbReference>
<evidence type="ECO:0000256" key="1">
    <source>
        <dbReference type="ARBA" id="ARBA00022741"/>
    </source>
</evidence>
<organism evidence="10 11">
    <name type="scientific">Evansella tamaricis</name>
    <dbReference type="NCBI Taxonomy" id="2069301"/>
    <lineage>
        <taxon>Bacteria</taxon>
        <taxon>Bacillati</taxon>
        <taxon>Bacillota</taxon>
        <taxon>Bacilli</taxon>
        <taxon>Bacillales</taxon>
        <taxon>Bacillaceae</taxon>
        <taxon>Evansella</taxon>
    </lineage>
</organism>
<dbReference type="InterPro" id="IPR050079">
    <property type="entry name" value="DEAD_box_RNA_helicase"/>
</dbReference>
<dbReference type="InterPro" id="IPR000629">
    <property type="entry name" value="RNA-helicase_DEAD-box_CS"/>
</dbReference>
<keyword evidence="5" id="KW-0690">Ribosome biogenesis</keyword>
<dbReference type="CDD" id="cd12500">
    <property type="entry name" value="RRM_BsYxiN_like"/>
    <property type="match status" value="1"/>
</dbReference>
<feature type="domain" description="Helicase C-terminal" evidence="8">
    <location>
        <begin position="231"/>
        <end position="376"/>
    </location>
</feature>
<dbReference type="InterPro" id="IPR014014">
    <property type="entry name" value="RNA_helicase_DEAD_Q_motif"/>
</dbReference>
<dbReference type="Pfam" id="PF03880">
    <property type="entry name" value="DbpA"/>
    <property type="match status" value="1"/>
</dbReference>
<comment type="caution">
    <text evidence="10">The sequence shown here is derived from an EMBL/GenBank/DDBJ whole genome shotgun (WGS) entry which is preliminary data.</text>
</comment>
<dbReference type="SMART" id="SM00487">
    <property type="entry name" value="DEXDc"/>
    <property type="match status" value="1"/>
</dbReference>
<keyword evidence="5" id="KW-0694">RNA-binding</keyword>
<dbReference type="InterPro" id="IPR044742">
    <property type="entry name" value="DEAD/DEAH_RhlB"/>
</dbReference>
<dbReference type="PANTHER" id="PTHR47959:SF1">
    <property type="entry name" value="ATP-DEPENDENT RNA HELICASE DBPA"/>
    <property type="match status" value="1"/>
</dbReference>
<feature type="domain" description="DEAD-box RNA helicase Q" evidence="9">
    <location>
        <begin position="4"/>
        <end position="32"/>
    </location>
</feature>
<dbReference type="EMBL" id="JAHQCS010000121">
    <property type="protein sequence ID" value="MBU9713080.1"/>
    <property type="molecule type" value="Genomic_DNA"/>
</dbReference>
<keyword evidence="2 5" id="KW-0378">Hydrolase</keyword>
<evidence type="ECO:0000259" key="7">
    <source>
        <dbReference type="PROSITE" id="PS51192"/>
    </source>
</evidence>
<dbReference type="InterPro" id="IPR011545">
    <property type="entry name" value="DEAD/DEAH_box_helicase_dom"/>
</dbReference>
<accession>A0ABS6JHC9</accession>
<dbReference type="PROSITE" id="PS51194">
    <property type="entry name" value="HELICASE_CTER"/>
    <property type="match status" value="1"/>
</dbReference>
<dbReference type="InterPro" id="IPR028619">
    <property type="entry name" value="DEAD_helicase_DbpA"/>
</dbReference>
<sequence length="481" mass="55013">MTIDSFHQFPLSNEIQLALTELQYIKPTEVQRKVIPHALRRRDLIVKSQTGSGKTASFAIPLCEQVNWEENRPQALILTPTRELAVQVKEDISNIGRFKRIKGIAIFGKQPFHKQKLELKQKNHIVVGTPGRLLDHIQKGTLPIDKLEYLIIDEADEMLNMGFIDQVKDIIEALPKERITSIFSATITEEVEELSQKYMDHPLKIEITRAEQESSGITHYFYEVEEEFKYQLLKEVLIIENPDSCIIFCGTQQNVDQLYELLIKQSFSCDKLHGGLPQETRFSVMNNFKRGKYRYLIATDLASRGIDVEKINLVIHYDIPFKEETYVHRTGRTGRAGESGNAISFITSKEKKYLTDLESFLGFSIVKRDRPSKEMIEQSMAAFKAKKHAPPIIKKDKSDNLNKNIMRLFFNGGKRKKLRAVDFVGTISSLPGISADDIGIITIQETSTFVEILNGKGDFVLKEMKNKTIKGKQLKVHQARI</sequence>
<evidence type="ECO:0000259" key="9">
    <source>
        <dbReference type="PROSITE" id="PS51195"/>
    </source>
</evidence>
<dbReference type="GO" id="GO:0004386">
    <property type="term" value="F:helicase activity"/>
    <property type="evidence" value="ECO:0007669"/>
    <property type="project" value="UniProtKB-KW"/>
</dbReference>
<keyword evidence="4 5" id="KW-0067">ATP-binding</keyword>
<evidence type="ECO:0000313" key="10">
    <source>
        <dbReference type="EMBL" id="MBU9713080.1"/>
    </source>
</evidence>
<comment type="function">
    <text evidence="5">DEAD-box RNA helicase involved in the assembly of the 50S ribosomal subunit. Has an RNA-dependent ATPase activity, which is specific for 23S rRNA, and a 3' to 5' RNA helicase activity that uses the energy of ATP hydrolysis to destabilize and unwind short rRNA duplexes.</text>
</comment>
<dbReference type="Proteomes" id="UP000784880">
    <property type="component" value="Unassembled WGS sequence"/>
</dbReference>
<dbReference type="InterPro" id="IPR014001">
    <property type="entry name" value="Helicase_ATP-bd"/>
</dbReference>
<feature type="short sequence motif" description="Q motif" evidence="6">
    <location>
        <begin position="4"/>
        <end position="32"/>
    </location>
</feature>
<name>A0ABS6JHC9_9BACI</name>
<evidence type="ECO:0000256" key="6">
    <source>
        <dbReference type="PROSITE-ProRule" id="PRU00552"/>
    </source>
</evidence>
<protein>
    <recommendedName>
        <fullName evidence="5">ATP-dependent RNA helicase DbpA</fullName>
        <ecNumber evidence="5">3.6.4.13</ecNumber>
    </recommendedName>
</protein>
<dbReference type="Pfam" id="PF00271">
    <property type="entry name" value="Helicase_C"/>
    <property type="match status" value="1"/>
</dbReference>
<evidence type="ECO:0000313" key="11">
    <source>
        <dbReference type="Proteomes" id="UP000784880"/>
    </source>
</evidence>
<comment type="subcellular location">
    <subcellularLocation>
        <location evidence="5">Cytoplasm</location>
    </subcellularLocation>
</comment>
<dbReference type="Pfam" id="PF00270">
    <property type="entry name" value="DEAD"/>
    <property type="match status" value="1"/>
</dbReference>
<dbReference type="PROSITE" id="PS51195">
    <property type="entry name" value="Q_MOTIF"/>
    <property type="match status" value="1"/>
</dbReference>
<comment type="similarity">
    <text evidence="5">Belongs to the DEAD box helicase family. DbpA subfamily.</text>
</comment>
<dbReference type="CDD" id="cd00268">
    <property type="entry name" value="DEADc"/>
    <property type="match status" value="1"/>
</dbReference>
<evidence type="ECO:0000256" key="2">
    <source>
        <dbReference type="ARBA" id="ARBA00022801"/>
    </source>
</evidence>
<evidence type="ECO:0000256" key="4">
    <source>
        <dbReference type="ARBA" id="ARBA00022840"/>
    </source>
</evidence>
<dbReference type="CDD" id="cd18787">
    <property type="entry name" value="SF2_C_DEAD"/>
    <property type="match status" value="1"/>
</dbReference>
<feature type="region of interest" description="Involved in 23S rRNA binding" evidence="5">
    <location>
        <begin position="406"/>
        <end position="481"/>
    </location>
</feature>
<gene>
    <name evidence="5" type="primary">dbpA</name>
    <name evidence="10" type="ORF">KS419_15215</name>
</gene>
<keyword evidence="3 5" id="KW-0347">Helicase</keyword>
<evidence type="ECO:0000256" key="5">
    <source>
        <dbReference type="HAMAP-Rule" id="MF_00965"/>
    </source>
</evidence>
<proteinExistence type="inferred from homology"/>
<keyword evidence="11" id="KW-1185">Reference proteome</keyword>
<dbReference type="PANTHER" id="PTHR47959">
    <property type="entry name" value="ATP-DEPENDENT RNA HELICASE RHLE-RELATED"/>
    <property type="match status" value="1"/>
</dbReference>
<dbReference type="RefSeq" id="WP_217067253.1">
    <property type="nucleotide sequence ID" value="NZ_JAHQCS010000121.1"/>
</dbReference>
<evidence type="ECO:0000256" key="3">
    <source>
        <dbReference type="ARBA" id="ARBA00022806"/>
    </source>
</evidence>
<evidence type="ECO:0000259" key="8">
    <source>
        <dbReference type="PROSITE" id="PS51194"/>
    </source>
</evidence>
<reference evidence="10 11" key="1">
    <citation type="submission" date="2021-06" db="EMBL/GenBank/DDBJ databases">
        <title>Bacillus sp. RD4P76, an endophyte from a halophyte.</title>
        <authorList>
            <person name="Sun J.-Q."/>
        </authorList>
    </citation>
    <scope>NUCLEOTIDE SEQUENCE [LARGE SCALE GENOMIC DNA]</scope>
    <source>
        <strain evidence="10 11">CGMCC 1.15917</strain>
    </source>
</reference>
<comment type="domain">
    <text evidence="5">Contains an N-terminal domain that binds non-specifically to RNA and a C-terminal domain that binds specifically and tightly to hairpin 92 of 23S rRNA.</text>
</comment>
<comment type="catalytic activity">
    <reaction evidence="5">
        <text>ATP + H2O = ADP + phosphate + H(+)</text>
        <dbReference type="Rhea" id="RHEA:13065"/>
        <dbReference type="ChEBI" id="CHEBI:15377"/>
        <dbReference type="ChEBI" id="CHEBI:15378"/>
        <dbReference type="ChEBI" id="CHEBI:30616"/>
        <dbReference type="ChEBI" id="CHEBI:43474"/>
        <dbReference type="ChEBI" id="CHEBI:456216"/>
        <dbReference type="EC" id="3.6.4.13"/>
    </reaction>
</comment>
<dbReference type="InterPro" id="IPR005580">
    <property type="entry name" value="DbpA/CsdA_RNA-bd_dom"/>
</dbReference>
<dbReference type="EC" id="3.6.4.13" evidence="5"/>
<feature type="domain" description="Helicase ATP-binding" evidence="7">
    <location>
        <begin position="35"/>
        <end position="205"/>
    </location>
</feature>